<reference evidence="8 9" key="1">
    <citation type="submission" date="2019-03" db="EMBL/GenBank/DDBJ databases">
        <title>Genomic Encyclopedia of Type Strains, Phase IV (KMG-IV): sequencing the most valuable type-strain genomes for metagenomic binning, comparative biology and taxonomic classification.</title>
        <authorList>
            <person name="Goeker M."/>
        </authorList>
    </citation>
    <scope>NUCLEOTIDE SEQUENCE [LARGE SCALE GENOMIC DNA]</scope>
    <source>
        <strain evidence="8 9">DSM 21100</strain>
    </source>
</reference>
<dbReference type="Gene3D" id="1.10.10.1590">
    <property type="entry name" value="NADH-quinone oxidoreductase subunit E"/>
    <property type="match status" value="1"/>
</dbReference>
<dbReference type="NCBIfam" id="NF005722">
    <property type="entry name" value="PRK07539.1-2"/>
    <property type="match status" value="1"/>
</dbReference>
<evidence type="ECO:0000313" key="8">
    <source>
        <dbReference type="EMBL" id="TCS86843.1"/>
    </source>
</evidence>
<dbReference type="AlphaFoldDB" id="A0A4R3KR50"/>
<name>A0A4R3KR50_9SPHI</name>
<dbReference type="Gene3D" id="3.40.30.10">
    <property type="entry name" value="Glutaredoxin"/>
    <property type="match status" value="1"/>
</dbReference>
<organism evidence="8 9">
    <name type="scientific">Anseongella ginsenosidimutans</name>
    <dbReference type="NCBI Taxonomy" id="496056"/>
    <lineage>
        <taxon>Bacteria</taxon>
        <taxon>Pseudomonadati</taxon>
        <taxon>Bacteroidota</taxon>
        <taxon>Sphingobacteriia</taxon>
        <taxon>Sphingobacteriales</taxon>
        <taxon>Sphingobacteriaceae</taxon>
        <taxon>Anseongella</taxon>
    </lineage>
</organism>
<comment type="cofactor">
    <cofactor evidence="6">
        <name>[2Fe-2S] cluster</name>
        <dbReference type="ChEBI" id="CHEBI:190135"/>
    </cofactor>
</comment>
<evidence type="ECO:0000256" key="3">
    <source>
        <dbReference type="ARBA" id="ARBA00022723"/>
    </source>
</evidence>
<dbReference type="NCBIfam" id="TIGR01958">
    <property type="entry name" value="nuoE_fam"/>
    <property type="match status" value="1"/>
</dbReference>
<feature type="binding site" evidence="7">
    <location>
        <position position="80"/>
    </location>
    <ligand>
        <name>[2Fe-2S] cluster</name>
        <dbReference type="ChEBI" id="CHEBI:190135"/>
    </ligand>
</feature>
<dbReference type="InterPro" id="IPR002023">
    <property type="entry name" value="NuoE-like"/>
</dbReference>
<keyword evidence="9" id="KW-1185">Reference proteome</keyword>
<comment type="similarity">
    <text evidence="1">Belongs to the complex I 24 kDa subunit family.</text>
</comment>
<dbReference type="PROSITE" id="PS01099">
    <property type="entry name" value="COMPLEX1_24K"/>
    <property type="match status" value="1"/>
</dbReference>
<dbReference type="Proteomes" id="UP000295807">
    <property type="component" value="Unassembled WGS sequence"/>
</dbReference>
<dbReference type="PANTHER" id="PTHR10371">
    <property type="entry name" value="NADH DEHYDROGENASE UBIQUINONE FLAVOPROTEIN 2, MITOCHONDRIAL"/>
    <property type="match status" value="1"/>
</dbReference>
<dbReference type="GO" id="GO:0046872">
    <property type="term" value="F:metal ion binding"/>
    <property type="evidence" value="ECO:0007669"/>
    <property type="project" value="UniProtKB-KW"/>
</dbReference>
<evidence type="ECO:0000256" key="1">
    <source>
        <dbReference type="ARBA" id="ARBA00010643"/>
    </source>
</evidence>
<evidence type="ECO:0000313" key="9">
    <source>
        <dbReference type="Proteomes" id="UP000295807"/>
    </source>
</evidence>
<evidence type="ECO:0000256" key="7">
    <source>
        <dbReference type="PIRSR" id="PIRSR000216-1"/>
    </source>
</evidence>
<dbReference type="PIRSF" id="PIRSF000216">
    <property type="entry name" value="NADH_DH_24kDa"/>
    <property type="match status" value="1"/>
</dbReference>
<comment type="cofactor">
    <cofactor evidence="7">
        <name>[2Fe-2S] cluster</name>
        <dbReference type="ChEBI" id="CHEBI:190135"/>
    </cofactor>
    <text evidence="7">Binds 1 [2Fe-2S] cluster.</text>
</comment>
<keyword evidence="5 7" id="KW-0411">Iron-sulfur</keyword>
<dbReference type="InterPro" id="IPR036249">
    <property type="entry name" value="Thioredoxin-like_sf"/>
</dbReference>
<dbReference type="InterPro" id="IPR041921">
    <property type="entry name" value="NuoE_N"/>
</dbReference>
<dbReference type="FunFam" id="3.40.30.10:FF:000015">
    <property type="entry name" value="NADH-quinone oxidoreductase subunit E"/>
    <property type="match status" value="1"/>
</dbReference>
<protein>
    <submittedName>
        <fullName evidence="8">NADH dehydrogenase subunit E</fullName>
    </submittedName>
</protein>
<evidence type="ECO:0000256" key="5">
    <source>
        <dbReference type="ARBA" id="ARBA00023014"/>
    </source>
</evidence>
<accession>A0A4R3KR50</accession>
<keyword evidence="2 7" id="KW-0001">2Fe-2S</keyword>
<dbReference type="CDD" id="cd03064">
    <property type="entry name" value="TRX_Fd_NuoE"/>
    <property type="match status" value="1"/>
</dbReference>
<dbReference type="SUPFAM" id="SSF52833">
    <property type="entry name" value="Thioredoxin-like"/>
    <property type="match status" value="1"/>
</dbReference>
<dbReference type="EMBL" id="SMAD01000006">
    <property type="protein sequence ID" value="TCS86843.1"/>
    <property type="molecule type" value="Genomic_DNA"/>
</dbReference>
<comment type="caution">
    <text evidence="8">The sequence shown here is derived from an EMBL/GenBank/DDBJ whole genome shotgun (WGS) entry which is preliminary data.</text>
</comment>
<dbReference type="InterPro" id="IPR042128">
    <property type="entry name" value="NuoE_dom"/>
</dbReference>
<dbReference type="RefSeq" id="WP_132129402.1">
    <property type="nucleotide sequence ID" value="NZ_CP042432.1"/>
</dbReference>
<keyword evidence="4 7" id="KW-0408">Iron</keyword>
<dbReference type="OrthoDB" id="9807941at2"/>
<evidence type="ECO:0000256" key="4">
    <source>
        <dbReference type="ARBA" id="ARBA00023004"/>
    </source>
</evidence>
<evidence type="ECO:0000256" key="6">
    <source>
        <dbReference type="ARBA" id="ARBA00034078"/>
    </source>
</evidence>
<feature type="binding site" evidence="7">
    <location>
        <position position="121"/>
    </location>
    <ligand>
        <name>[2Fe-2S] cluster</name>
        <dbReference type="ChEBI" id="CHEBI:190135"/>
    </ligand>
</feature>
<sequence length="154" mass="17153">MLSEIEKEQIDREVAAVPVKEAAGIEALKIIQQHRGWVSDESLREVAAYLGVAPEELDSVATFYNLIFRQPVGRHIILLCDSISCWVMGYEQLRTQLQHKLGIGFGQTTADGCFTLLPNPCLGTCDHAPALMIDGDLYKDVSVEMLEEVLSKYK</sequence>
<keyword evidence="3 7" id="KW-0479">Metal-binding</keyword>
<gene>
    <name evidence="8" type="ORF">EDD80_106154</name>
</gene>
<dbReference type="PANTHER" id="PTHR10371:SF3">
    <property type="entry name" value="NADH DEHYDROGENASE [UBIQUINONE] FLAVOPROTEIN 2, MITOCHONDRIAL"/>
    <property type="match status" value="1"/>
</dbReference>
<evidence type="ECO:0000256" key="2">
    <source>
        <dbReference type="ARBA" id="ARBA00022714"/>
    </source>
</evidence>
<dbReference type="Pfam" id="PF01257">
    <property type="entry name" value="2Fe-2S_thioredx"/>
    <property type="match status" value="1"/>
</dbReference>
<dbReference type="GO" id="GO:0003954">
    <property type="term" value="F:NADH dehydrogenase activity"/>
    <property type="evidence" value="ECO:0007669"/>
    <property type="project" value="TreeGrafter"/>
</dbReference>
<dbReference type="GO" id="GO:0051537">
    <property type="term" value="F:2 iron, 2 sulfur cluster binding"/>
    <property type="evidence" value="ECO:0007669"/>
    <property type="project" value="UniProtKB-KW"/>
</dbReference>
<proteinExistence type="inferred from homology"/>
<feature type="binding site" evidence="7">
    <location>
        <position position="125"/>
    </location>
    <ligand>
        <name>[2Fe-2S] cluster</name>
        <dbReference type="ChEBI" id="CHEBI:190135"/>
    </ligand>
</feature>
<feature type="binding site" evidence="7">
    <location>
        <position position="85"/>
    </location>
    <ligand>
        <name>[2Fe-2S] cluster</name>
        <dbReference type="ChEBI" id="CHEBI:190135"/>
    </ligand>
</feature>